<evidence type="ECO:0000256" key="6">
    <source>
        <dbReference type="PIRSR" id="PIRSR601019-2"/>
    </source>
</evidence>
<keyword evidence="3 5" id="KW-0342">GTP-binding</keyword>
<dbReference type="PRINTS" id="PR00318">
    <property type="entry name" value="GPROTEINA"/>
</dbReference>
<dbReference type="FunFam" id="3.40.50.300:FF:000692">
    <property type="entry name" value="Guanine nucleotide-binding protein subunit alpha"/>
    <property type="match status" value="1"/>
</dbReference>
<dbReference type="GO" id="GO:0007188">
    <property type="term" value="P:adenylate cyclase-modulating G protein-coupled receptor signaling pathway"/>
    <property type="evidence" value="ECO:0007669"/>
    <property type="project" value="TreeGrafter"/>
</dbReference>
<dbReference type="PROSITE" id="PS51882">
    <property type="entry name" value="G_ALPHA"/>
    <property type="match status" value="1"/>
</dbReference>
<evidence type="ECO:0000256" key="5">
    <source>
        <dbReference type="PIRSR" id="PIRSR601019-1"/>
    </source>
</evidence>
<evidence type="ECO:0000313" key="8">
    <source>
        <dbReference type="EMBL" id="KAF5386136.1"/>
    </source>
</evidence>
<feature type="binding site" evidence="6">
    <location>
        <position position="281"/>
    </location>
    <ligand>
        <name>Mg(2+)</name>
        <dbReference type="ChEBI" id="CHEBI:18420"/>
    </ligand>
</feature>
<keyword evidence="1 6" id="KW-0479">Metal-binding</keyword>
<dbReference type="AlphaFoldDB" id="A0A8H5MA53"/>
<keyword evidence="4" id="KW-0807">Transducer</keyword>
<evidence type="ECO:0000256" key="2">
    <source>
        <dbReference type="ARBA" id="ARBA00022741"/>
    </source>
</evidence>
<evidence type="ECO:0000256" key="7">
    <source>
        <dbReference type="SAM" id="MobiDB-lite"/>
    </source>
</evidence>
<dbReference type="SMART" id="SM00275">
    <property type="entry name" value="G_alpha"/>
    <property type="match status" value="1"/>
</dbReference>
<feature type="binding site" evidence="5">
    <location>
        <begin position="374"/>
        <end position="377"/>
    </location>
    <ligand>
        <name>GTP</name>
        <dbReference type="ChEBI" id="CHEBI:37565"/>
    </ligand>
</feature>
<dbReference type="Gene3D" id="1.10.400.10">
    <property type="entry name" value="GI Alpha 1, domain 2-like"/>
    <property type="match status" value="1"/>
</dbReference>
<evidence type="ECO:0000313" key="9">
    <source>
        <dbReference type="Proteomes" id="UP000565441"/>
    </source>
</evidence>
<reference evidence="8 9" key="1">
    <citation type="journal article" date="2020" name="ISME J.">
        <title>Uncovering the hidden diversity of litter-decomposition mechanisms in mushroom-forming fungi.</title>
        <authorList>
            <person name="Floudas D."/>
            <person name="Bentzer J."/>
            <person name="Ahren D."/>
            <person name="Johansson T."/>
            <person name="Persson P."/>
            <person name="Tunlid A."/>
        </authorList>
    </citation>
    <scope>NUCLEOTIDE SEQUENCE [LARGE SCALE GENOMIC DNA]</scope>
    <source>
        <strain evidence="8 9">CBS 661.87</strain>
    </source>
</reference>
<feature type="region of interest" description="Disordered" evidence="7">
    <location>
        <begin position="1"/>
        <end position="40"/>
    </location>
</feature>
<dbReference type="SUPFAM" id="SSF52540">
    <property type="entry name" value="P-loop containing nucleoside triphosphate hydrolases"/>
    <property type="match status" value="1"/>
</dbReference>
<dbReference type="OrthoDB" id="5817230at2759"/>
<accession>A0A8H5MA53</accession>
<evidence type="ECO:0000256" key="1">
    <source>
        <dbReference type="ARBA" id="ARBA00022723"/>
    </source>
</evidence>
<dbReference type="InterPro" id="IPR001019">
    <property type="entry name" value="Gprotein_alpha_su"/>
</dbReference>
<dbReference type="PANTHER" id="PTHR10218">
    <property type="entry name" value="GTP-BINDING PROTEIN ALPHA SUBUNIT"/>
    <property type="match status" value="1"/>
</dbReference>
<dbReference type="GO" id="GO:0005525">
    <property type="term" value="F:GTP binding"/>
    <property type="evidence" value="ECO:0007669"/>
    <property type="project" value="UniProtKB-KW"/>
</dbReference>
<organism evidence="8 9">
    <name type="scientific">Tricholomella constricta</name>
    <dbReference type="NCBI Taxonomy" id="117010"/>
    <lineage>
        <taxon>Eukaryota</taxon>
        <taxon>Fungi</taxon>
        <taxon>Dikarya</taxon>
        <taxon>Basidiomycota</taxon>
        <taxon>Agaricomycotina</taxon>
        <taxon>Agaricomycetes</taxon>
        <taxon>Agaricomycetidae</taxon>
        <taxon>Agaricales</taxon>
        <taxon>Tricholomatineae</taxon>
        <taxon>Lyophyllaceae</taxon>
        <taxon>Tricholomella</taxon>
    </lineage>
</organism>
<dbReference type="GO" id="GO:0046872">
    <property type="term" value="F:metal ion binding"/>
    <property type="evidence" value="ECO:0007669"/>
    <property type="project" value="UniProtKB-KW"/>
</dbReference>
<dbReference type="GO" id="GO:0005737">
    <property type="term" value="C:cytoplasm"/>
    <property type="evidence" value="ECO:0007669"/>
    <property type="project" value="TreeGrafter"/>
</dbReference>
<dbReference type="PANTHER" id="PTHR10218:SF360">
    <property type="entry name" value="GUANINE NUCLEOTIDE-BINDING PROTEIN SUBUNIT ALPHA HOMOLOG"/>
    <property type="match status" value="1"/>
</dbReference>
<dbReference type="GO" id="GO:0031683">
    <property type="term" value="F:G-protein beta/gamma-subunit complex binding"/>
    <property type="evidence" value="ECO:0007669"/>
    <property type="project" value="InterPro"/>
</dbReference>
<dbReference type="GO" id="GO:0001664">
    <property type="term" value="F:G protein-coupled receptor binding"/>
    <property type="evidence" value="ECO:0007669"/>
    <property type="project" value="TreeGrafter"/>
</dbReference>
<keyword evidence="2 5" id="KW-0547">Nucleotide-binding</keyword>
<dbReference type="Pfam" id="PF00503">
    <property type="entry name" value="G-alpha"/>
    <property type="match status" value="1"/>
</dbReference>
<dbReference type="EMBL" id="JAACJP010000003">
    <property type="protein sequence ID" value="KAF5386136.1"/>
    <property type="molecule type" value="Genomic_DNA"/>
</dbReference>
<dbReference type="GO" id="GO:0005834">
    <property type="term" value="C:heterotrimeric G-protein complex"/>
    <property type="evidence" value="ECO:0007669"/>
    <property type="project" value="TreeGrafter"/>
</dbReference>
<evidence type="ECO:0000256" key="4">
    <source>
        <dbReference type="ARBA" id="ARBA00023224"/>
    </source>
</evidence>
<feature type="compositionally biased region" description="Basic and acidic residues" evidence="7">
    <location>
        <begin position="23"/>
        <end position="40"/>
    </location>
</feature>
<comment type="caution">
    <text evidence="8">The sequence shown here is derived from an EMBL/GenBank/DDBJ whole genome shotgun (WGS) entry which is preliminary data.</text>
</comment>
<protein>
    <submittedName>
        <fullName evidence="8">Uncharacterized protein</fullName>
    </submittedName>
</protein>
<dbReference type="InterPro" id="IPR011025">
    <property type="entry name" value="GproteinA_insert"/>
</dbReference>
<proteinExistence type="predicted"/>
<dbReference type="Gene3D" id="3.40.50.300">
    <property type="entry name" value="P-loop containing nucleotide triphosphate hydrolases"/>
    <property type="match status" value="2"/>
</dbReference>
<name>A0A8H5MA53_9AGAR</name>
<dbReference type="InterPro" id="IPR027417">
    <property type="entry name" value="P-loop_NTPase"/>
</dbReference>
<gene>
    <name evidence="8" type="ORF">D9615_002342</name>
</gene>
<keyword evidence="6" id="KW-0460">Magnesium</keyword>
<keyword evidence="9" id="KW-1185">Reference proteome</keyword>
<dbReference type="Proteomes" id="UP000565441">
    <property type="component" value="Unassembled WGS sequence"/>
</dbReference>
<dbReference type="SUPFAM" id="SSF47895">
    <property type="entry name" value="Transducin (alpha subunit), insertion domain"/>
    <property type="match status" value="1"/>
</dbReference>
<dbReference type="GO" id="GO:0003924">
    <property type="term" value="F:GTPase activity"/>
    <property type="evidence" value="ECO:0007669"/>
    <property type="project" value="InterPro"/>
</dbReference>
<evidence type="ECO:0000256" key="3">
    <source>
        <dbReference type="ARBA" id="ARBA00023134"/>
    </source>
</evidence>
<sequence length="455" mass="51491">MKRSIDTSDPLTLAMAPPANETSEERLAREEREQRAREVSKRIDAELKQAKAAMKKKQKAVKVLVLGQSLSGKSTTIKSIQMTYAQRSWAEERDSWKAVILLNLAQSVNIVVGVLVEELDIAQGIYPDQEDAHVGLTEQHKSLTLKLAPVRQIERDLKSLLGSGASETDDAPNSSPRAEGRNILHEFALRSTSGWKTVLDHVRNPSAGRGQQLQRVACEVINGLKDDILQLWKDDIVQRILQKRQIRLEDTPGFFLHDVDRIAHSDYVPTDTDVVRARLRTTGVQEYQFTLDRGTSTDLDWLMYDVAGIRTSRAAWIPYFKDITAIIFLAPLSAFNETLAEDPETNSIHDTFSLWKTVCSSKLLANVQIVLFMNKVDILQRKLDSGLRVRDYIPEFQERSNDFTTVTTWFRRMFQRIYKDSSPPQRKLITHFTSVIDTKATADTLAAGRLGSRLA</sequence>